<dbReference type="RefSeq" id="WP_168079158.1">
    <property type="nucleotide sequence ID" value="NZ_BAAAQJ010000020.1"/>
</dbReference>
<evidence type="ECO:0000259" key="2">
    <source>
        <dbReference type="Pfam" id="PF18029"/>
    </source>
</evidence>
<accession>A0A8J3PQ98</accession>
<feature type="domain" description="Glyoxalase-like" evidence="2">
    <location>
        <begin position="24"/>
        <end position="96"/>
    </location>
</feature>
<keyword evidence="4" id="KW-1185">Reference proteome</keyword>
<organism evidence="3 4">
    <name type="scientific">Planosporangium flavigriseum</name>
    <dbReference type="NCBI Taxonomy" id="373681"/>
    <lineage>
        <taxon>Bacteria</taxon>
        <taxon>Bacillati</taxon>
        <taxon>Actinomycetota</taxon>
        <taxon>Actinomycetes</taxon>
        <taxon>Micromonosporales</taxon>
        <taxon>Micromonosporaceae</taxon>
        <taxon>Planosporangium</taxon>
    </lineage>
</organism>
<evidence type="ECO:0000313" key="3">
    <source>
        <dbReference type="EMBL" id="GIG76728.1"/>
    </source>
</evidence>
<feature type="region of interest" description="Disordered" evidence="1">
    <location>
        <begin position="31"/>
        <end position="51"/>
    </location>
</feature>
<name>A0A8J3PQ98_9ACTN</name>
<dbReference type="CDD" id="cd06587">
    <property type="entry name" value="VOC"/>
    <property type="match status" value="1"/>
</dbReference>
<dbReference type="PANTHER" id="PTHR35908:SF1">
    <property type="entry name" value="CONSERVED PROTEIN"/>
    <property type="match status" value="1"/>
</dbReference>
<dbReference type="Pfam" id="PF18029">
    <property type="entry name" value="Glyoxalase_6"/>
    <property type="match status" value="1"/>
</dbReference>
<feature type="compositionally biased region" description="Basic and acidic residues" evidence="1">
    <location>
        <begin position="40"/>
        <end position="51"/>
    </location>
</feature>
<protein>
    <recommendedName>
        <fullName evidence="2">Glyoxalase-like domain-containing protein</fullName>
    </recommendedName>
</protein>
<sequence length="98" mass="10489">MVLKPHMVTAGCRVTGDYGAFLLLEPEDGSGVSMGPQRVPEPRTGKNRAHVDFPAGDREVEVRRLEGLGATVLGEQEVHGLRWTVLADACGNEFCVAG</sequence>
<comment type="caution">
    <text evidence="3">The sequence shown here is derived from an EMBL/GenBank/DDBJ whole genome shotgun (WGS) entry which is preliminary data.</text>
</comment>
<dbReference type="InterPro" id="IPR041581">
    <property type="entry name" value="Glyoxalase_6"/>
</dbReference>
<gene>
    <name evidence="3" type="ORF">Pfl04_51320</name>
</gene>
<dbReference type="EMBL" id="BONU01000074">
    <property type="protein sequence ID" value="GIG76728.1"/>
    <property type="molecule type" value="Genomic_DNA"/>
</dbReference>
<reference evidence="3" key="1">
    <citation type="submission" date="2021-01" db="EMBL/GenBank/DDBJ databases">
        <title>Whole genome shotgun sequence of Planosporangium flavigriseum NBRC 105377.</title>
        <authorList>
            <person name="Komaki H."/>
            <person name="Tamura T."/>
        </authorList>
    </citation>
    <scope>NUCLEOTIDE SEQUENCE</scope>
    <source>
        <strain evidence="3">NBRC 105377</strain>
    </source>
</reference>
<dbReference type="SUPFAM" id="SSF54593">
    <property type="entry name" value="Glyoxalase/Bleomycin resistance protein/Dihydroxybiphenyl dioxygenase"/>
    <property type="match status" value="1"/>
</dbReference>
<dbReference type="Gene3D" id="3.10.180.10">
    <property type="entry name" value="2,3-Dihydroxybiphenyl 1,2-Dioxygenase, domain 1"/>
    <property type="match status" value="1"/>
</dbReference>
<dbReference type="Proteomes" id="UP000653674">
    <property type="component" value="Unassembled WGS sequence"/>
</dbReference>
<proteinExistence type="predicted"/>
<evidence type="ECO:0000313" key="4">
    <source>
        <dbReference type="Proteomes" id="UP000653674"/>
    </source>
</evidence>
<dbReference type="AlphaFoldDB" id="A0A8J3PQ98"/>
<dbReference type="InterPro" id="IPR029068">
    <property type="entry name" value="Glyas_Bleomycin-R_OHBP_Dase"/>
</dbReference>
<evidence type="ECO:0000256" key="1">
    <source>
        <dbReference type="SAM" id="MobiDB-lite"/>
    </source>
</evidence>
<dbReference type="PANTHER" id="PTHR35908">
    <property type="entry name" value="HYPOTHETICAL FUSION PROTEIN"/>
    <property type="match status" value="1"/>
</dbReference>